<feature type="domain" description="HTH crp-type" evidence="5">
    <location>
        <begin position="152"/>
        <end position="223"/>
    </location>
</feature>
<accession>A0A9D9E3L0</accession>
<dbReference type="Pfam" id="PF00027">
    <property type="entry name" value="cNMP_binding"/>
    <property type="match status" value="1"/>
</dbReference>
<evidence type="ECO:0000259" key="4">
    <source>
        <dbReference type="PROSITE" id="PS50042"/>
    </source>
</evidence>
<dbReference type="InterPro" id="IPR050397">
    <property type="entry name" value="Env_Response_Regulators"/>
</dbReference>
<dbReference type="GO" id="GO:0003700">
    <property type="term" value="F:DNA-binding transcription factor activity"/>
    <property type="evidence" value="ECO:0007669"/>
    <property type="project" value="TreeGrafter"/>
</dbReference>
<keyword evidence="3" id="KW-0804">Transcription</keyword>
<dbReference type="InterPro" id="IPR000595">
    <property type="entry name" value="cNMP-bd_dom"/>
</dbReference>
<dbReference type="Gene3D" id="2.60.120.10">
    <property type="entry name" value="Jelly Rolls"/>
    <property type="match status" value="1"/>
</dbReference>
<dbReference type="EMBL" id="JADIMW010000088">
    <property type="protein sequence ID" value="MBO8438977.1"/>
    <property type="molecule type" value="Genomic_DNA"/>
</dbReference>
<protein>
    <submittedName>
        <fullName evidence="6">Crp/Fnr family transcriptional regulator</fullName>
    </submittedName>
</protein>
<reference evidence="6" key="1">
    <citation type="submission" date="2020-10" db="EMBL/GenBank/DDBJ databases">
        <authorList>
            <person name="Gilroy R."/>
        </authorList>
    </citation>
    <scope>NUCLEOTIDE SEQUENCE</scope>
    <source>
        <strain evidence="6">G3-4614</strain>
    </source>
</reference>
<dbReference type="GO" id="GO:0005829">
    <property type="term" value="C:cytosol"/>
    <property type="evidence" value="ECO:0007669"/>
    <property type="project" value="TreeGrafter"/>
</dbReference>
<dbReference type="Gene3D" id="1.10.10.10">
    <property type="entry name" value="Winged helix-like DNA-binding domain superfamily/Winged helix DNA-binding domain"/>
    <property type="match status" value="1"/>
</dbReference>
<evidence type="ECO:0000259" key="5">
    <source>
        <dbReference type="PROSITE" id="PS51063"/>
    </source>
</evidence>
<dbReference type="InterPro" id="IPR018490">
    <property type="entry name" value="cNMP-bd_dom_sf"/>
</dbReference>
<evidence type="ECO:0000256" key="2">
    <source>
        <dbReference type="ARBA" id="ARBA00023125"/>
    </source>
</evidence>
<dbReference type="PANTHER" id="PTHR24567:SF74">
    <property type="entry name" value="HTH-TYPE TRANSCRIPTIONAL REGULATOR ARCR"/>
    <property type="match status" value="1"/>
</dbReference>
<dbReference type="SUPFAM" id="SSF46785">
    <property type="entry name" value="Winged helix' DNA-binding domain"/>
    <property type="match status" value="1"/>
</dbReference>
<dbReference type="PROSITE" id="PS50042">
    <property type="entry name" value="CNMP_BINDING_3"/>
    <property type="match status" value="1"/>
</dbReference>
<keyword evidence="2" id="KW-0238">DNA-binding</keyword>
<dbReference type="SMART" id="SM00419">
    <property type="entry name" value="HTH_CRP"/>
    <property type="match status" value="1"/>
</dbReference>
<gene>
    <name evidence="6" type="ORF">IAC54_08825</name>
</gene>
<dbReference type="CDD" id="cd00038">
    <property type="entry name" value="CAP_ED"/>
    <property type="match status" value="1"/>
</dbReference>
<organism evidence="6 7">
    <name type="scientific">Candidatus Caccoplasma merdipullorum</name>
    <dbReference type="NCBI Taxonomy" id="2840718"/>
    <lineage>
        <taxon>Bacteria</taxon>
        <taxon>Pseudomonadati</taxon>
        <taxon>Bacteroidota</taxon>
        <taxon>Bacteroidia</taxon>
        <taxon>Bacteroidales</taxon>
        <taxon>Bacteroidaceae</taxon>
        <taxon>Bacteroidaceae incertae sedis</taxon>
        <taxon>Candidatus Caccoplasma</taxon>
    </lineage>
</organism>
<dbReference type="InterPro" id="IPR036390">
    <property type="entry name" value="WH_DNA-bd_sf"/>
</dbReference>
<dbReference type="InterPro" id="IPR012318">
    <property type="entry name" value="HTH_CRP"/>
</dbReference>
<dbReference type="SUPFAM" id="SSF51206">
    <property type="entry name" value="cAMP-binding domain-like"/>
    <property type="match status" value="1"/>
</dbReference>
<sequence>MRRQSIIRNVIKGEMAEIWELFSTAEKNEMLGHFEVKSFKKNSIIYNEGDNAAYLMCLIRGKVKISKEGVGGRSQIIRLVRPLQYFGYQTYFAGLPHTGNAIAFEQSMVAFLPLEILEQYMLRNSKLAYFFIKEIAKDLISAENNVVSLTQKHIRGRLAESLFTIKEFFGLTPEGYIDARFSREELANLSNMTTSNAIRTLSAFAKEGLVEINGRYIKIINEDKLSKISKFGW</sequence>
<evidence type="ECO:0000313" key="6">
    <source>
        <dbReference type="EMBL" id="MBO8438977.1"/>
    </source>
</evidence>
<evidence type="ECO:0000256" key="1">
    <source>
        <dbReference type="ARBA" id="ARBA00023015"/>
    </source>
</evidence>
<comment type="caution">
    <text evidence="6">The sequence shown here is derived from an EMBL/GenBank/DDBJ whole genome shotgun (WGS) entry which is preliminary data.</text>
</comment>
<evidence type="ECO:0000256" key="3">
    <source>
        <dbReference type="ARBA" id="ARBA00023163"/>
    </source>
</evidence>
<dbReference type="Proteomes" id="UP000823636">
    <property type="component" value="Unassembled WGS sequence"/>
</dbReference>
<dbReference type="GO" id="GO:0003677">
    <property type="term" value="F:DNA binding"/>
    <property type="evidence" value="ECO:0007669"/>
    <property type="project" value="UniProtKB-KW"/>
</dbReference>
<dbReference type="SMART" id="SM00100">
    <property type="entry name" value="cNMP"/>
    <property type="match status" value="1"/>
</dbReference>
<dbReference type="InterPro" id="IPR036388">
    <property type="entry name" value="WH-like_DNA-bd_sf"/>
</dbReference>
<evidence type="ECO:0000313" key="7">
    <source>
        <dbReference type="Proteomes" id="UP000823636"/>
    </source>
</evidence>
<dbReference type="PANTHER" id="PTHR24567">
    <property type="entry name" value="CRP FAMILY TRANSCRIPTIONAL REGULATORY PROTEIN"/>
    <property type="match status" value="1"/>
</dbReference>
<name>A0A9D9E3L0_9BACT</name>
<dbReference type="PROSITE" id="PS51063">
    <property type="entry name" value="HTH_CRP_2"/>
    <property type="match status" value="1"/>
</dbReference>
<proteinExistence type="predicted"/>
<dbReference type="InterPro" id="IPR014710">
    <property type="entry name" value="RmlC-like_jellyroll"/>
</dbReference>
<reference evidence="6" key="2">
    <citation type="journal article" date="2021" name="PeerJ">
        <title>Extensive microbial diversity within the chicken gut microbiome revealed by metagenomics and culture.</title>
        <authorList>
            <person name="Gilroy R."/>
            <person name="Ravi A."/>
            <person name="Getino M."/>
            <person name="Pursley I."/>
            <person name="Horton D.L."/>
            <person name="Alikhan N.F."/>
            <person name="Baker D."/>
            <person name="Gharbi K."/>
            <person name="Hall N."/>
            <person name="Watson M."/>
            <person name="Adriaenssens E.M."/>
            <person name="Foster-Nyarko E."/>
            <person name="Jarju S."/>
            <person name="Secka A."/>
            <person name="Antonio M."/>
            <person name="Oren A."/>
            <person name="Chaudhuri R.R."/>
            <person name="La Ragione R."/>
            <person name="Hildebrand F."/>
            <person name="Pallen M.J."/>
        </authorList>
    </citation>
    <scope>NUCLEOTIDE SEQUENCE</scope>
    <source>
        <strain evidence="6">G3-4614</strain>
    </source>
</reference>
<keyword evidence="1" id="KW-0805">Transcription regulation</keyword>
<feature type="domain" description="Cyclic nucleotide-binding" evidence="4">
    <location>
        <begin position="18"/>
        <end position="138"/>
    </location>
</feature>
<dbReference type="AlphaFoldDB" id="A0A9D9E3L0"/>
<dbReference type="Pfam" id="PF13545">
    <property type="entry name" value="HTH_Crp_2"/>
    <property type="match status" value="1"/>
</dbReference>